<evidence type="ECO:0000259" key="2">
    <source>
        <dbReference type="Pfam" id="PF20171"/>
    </source>
</evidence>
<name>A0A0A2C3J4_PROMR</name>
<dbReference type="Pfam" id="PF20171">
    <property type="entry name" value="OpcA_G6PD_C"/>
    <property type="match status" value="1"/>
</dbReference>
<dbReference type="PANTHER" id="PTHR38658">
    <property type="entry name" value="OXPP CYCLE PROTEIN OPCA-RELATED"/>
    <property type="match status" value="1"/>
</dbReference>
<dbReference type="InterPro" id="IPR046801">
    <property type="entry name" value="OpcA_G6PD_N"/>
</dbReference>
<organism evidence="3 4">
    <name type="scientific">Prochlorococcus marinus str. PAC1</name>
    <dbReference type="NCBI Taxonomy" id="59924"/>
    <lineage>
        <taxon>Bacteria</taxon>
        <taxon>Bacillati</taxon>
        <taxon>Cyanobacteriota</taxon>
        <taxon>Cyanophyceae</taxon>
        <taxon>Synechococcales</taxon>
        <taxon>Prochlorococcaceae</taxon>
        <taxon>Prochlorococcus</taxon>
    </lineage>
</organism>
<dbReference type="InterPro" id="IPR004555">
    <property type="entry name" value="G6PDH_assembly_OpcA"/>
</dbReference>
<comment type="caution">
    <text evidence="3">The sequence shown here is derived from an EMBL/GenBank/DDBJ whole genome shotgun (WGS) entry which is preliminary data.</text>
</comment>
<dbReference type="EMBL" id="JNAX01000014">
    <property type="protein sequence ID" value="KGG20052.1"/>
    <property type="molecule type" value="Genomic_DNA"/>
</dbReference>
<evidence type="ECO:0000259" key="1">
    <source>
        <dbReference type="Pfam" id="PF10128"/>
    </source>
</evidence>
<dbReference type="RefSeq" id="WP_036906603.1">
    <property type="nucleotide sequence ID" value="NZ_CP138967.1"/>
</dbReference>
<dbReference type="AlphaFoldDB" id="A0A0A2C3J4"/>
<gene>
    <name evidence="3" type="ORF">EV03_1516</name>
</gene>
<evidence type="ECO:0000313" key="4">
    <source>
        <dbReference type="Proteomes" id="UP000030392"/>
    </source>
</evidence>
<accession>A0A0A2C3J4</accession>
<feature type="domain" description="Glucose-6-phosphate dehydrogenase assembly protein OpcA N-terminal" evidence="1">
    <location>
        <begin position="118"/>
        <end position="230"/>
    </location>
</feature>
<proteinExistence type="predicted"/>
<feature type="domain" description="Glucose-6-phosphate dehydrogenase assembly protein OpcA C-terminal" evidence="2">
    <location>
        <begin position="241"/>
        <end position="413"/>
    </location>
</feature>
<dbReference type="Proteomes" id="UP000030392">
    <property type="component" value="Unassembled WGS sequence"/>
</dbReference>
<dbReference type="InterPro" id="IPR046802">
    <property type="entry name" value="OpcA_G6PD_C"/>
</dbReference>
<dbReference type="Pfam" id="PF10128">
    <property type="entry name" value="OpcA_G6PD_assem"/>
    <property type="match status" value="1"/>
</dbReference>
<evidence type="ECO:0000313" key="3">
    <source>
        <dbReference type="EMBL" id="KGG20052.1"/>
    </source>
</evidence>
<reference evidence="4" key="1">
    <citation type="journal article" date="2014" name="Sci. Data">
        <title>Genomes of diverse isolates of the marine cyanobacterium Prochlorococcus.</title>
        <authorList>
            <person name="Biller S."/>
            <person name="Berube P."/>
            <person name="Thompson J."/>
            <person name="Kelly L."/>
            <person name="Roggensack S."/>
            <person name="Awad L."/>
            <person name="Roache-Johnson K."/>
            <person name="Ding H."/>
            <person name="Giovannoni S.J."/>
            <person name="Moore L.R."/>
            <person name="Chisholm S.W."/>
        </authorList>
    </citation>
    <scope>NUCLEOTIDE SEQUENCE [LARGE SCALE GENOMIC DNA]</scope>
    <source>
        <strain evidence="4">PAC1</strain>
    </source>
</reference>
<dbReference type="PANTHER" id="PTHR38658:SF1">
    <property type="entry name" value="OXPP CYCLE PROTEIN OPCA-RELATED"/>
    <property type="match status" value="1"/>
</dbReference>
<sequence length="435" mass="48262">MSPQLTLQTPLQLPPAEIPTYLEQLWTHDERGDKGANTFCLIVWQPAWIEQKLVKTGKISGPIVGNQRIDLIEAAREIILKSDLPNSTSPLDFRVQSSIQGKELIENTEDLRGQHIDTSISNLQPRRLITIAPTIDKVNNLETLVAAYCPLPEESGGKTACGDVIVLRGNKAAINDGLEIVENLVPEELPSWLWWNGRIDEAPEFLNALSLPNRRLIVDTALGEPIVCLNLLLQRIQSGQAVNDLNWLRLRGWRETLAMVFDPLQRRNALDNLQKIDIDIEGSQTVQGLLLAAWIADRLNWKLESRISSKKDQLKVNFLRPDKILVQVGITSLPIGKPSINPGQIVGLRLIAKANNKQKSDICVILASESGECMRLEAGGMARMELIEQVVPIQKNSLENDVARLLSSSRGNTSPLLESATPIAKEMLDLVNQAN</sequence>
<protein>
    <submittedName>
        <fullName evidence="3">OpcA</fullName>
    </submittedName>
</protein>